<evidence type="ECO:0000256" key="1">
    <source>
        <dbReference type="SAM" id="Phobius"/>
    </source>
</evidence>
<evidence type="ECO:0000313" key="2">
    <source>
        <dbReference type="EMBL" id="ADD09164.1"/>
    </source>
</evidence>
<keyword evidence="1" id="KW-0812">Transmembrane</keyword>
<feature type="transmembrane region" description="Helical" evidence="1">
    <location>
        <begin position="102"/>
        <end position="125"/>
    </location>
</feature>
<dbReference type="EMBL" id="CP001941">
    <property type="protein sequence ID" value="ADD09164.1"/>
    <property type="molecule type" value="Genomic_DNA"/>
</dbReference>
<protein>
    <submittedName>
        <fullName evidence="2">Uncharacterized protein</fullName>
    </submittedName>
</protein>
<name>D3TAN5_ACIB4</name>
<feature type="transmembrane region" description="Helical" evidence="1">
    <location>
        <begin position="78"/>
        <end position="96"/>
    </location>
</feature>
<sequence>MDSTILWGFTILFFVGLFLMPTLLTFYYPRIRAYTSPWVCRHDPHDFNYYGFYKWQINYKNIVASYYCKLPKNIFRRVWLKVTLLMSIMIYLPLFVSFSASIAYMISIGYLYLSVIWAMIILWILSYYSADLLDRAYKKCQEEKNKTQK</sequence>
<dbReference type="HOGENOM" id="CLU_1745448_0_0_2"/>
<dbReference type="AlphaFoldDB" id="D3TAN5"/>
<dbReference type="Proteomes" id="UP000001400">
    <property type="component" value="Chromosome"/>
</dbReference>
<accession>D3TAN5</accession>
<keyword evidence="1" id="KW-1133">Transmembrane helix</keyword>
<reference evidence="2" key="1">
    <citation type="submission" date="2010-02" db="EMBL/GenBank/DDBJ databases">
        <title>Complete sequence of Aciduliprofundum boonei T469.</title>
        <authorList>
            <consortium name="US DOE Joint Genome Institute"/>
            <person name="Lucas S."/>
            <person name="Copeland A."/>
            <person name="Lapidus A."/>
            <person name="Cheng J.-F."/>
            <person name="Bruce D."/>
            <person name="Goodwin L."/>
            <person name="Pitluck S."/>
            <person name="Saunders E."/>
            <person name="Detter J.C."/>
            <person name="Han C."/>
            <person name="Tapia R."/>
            <person name="Land M."/>
            <person name="Hauser L."/>
            <person name="Kyrpides N."/>
            <person name="Mikhailova N."/>
            <person name="Flores G."/>
            <person name="Reysenbach A.-L."/>
            <person name="Woyke T."/>
        </authorList>
    </citation>
    <scope>NUCLEOTIDE SEQUENCE</scope>
    <source>
        <strain evidence="2">T469</strain>
    </source>
</reference>
<keyword evidence="1" id="KW-0472">Membrane</keyword>
<organism evidence="2 3">
    <name type="scientific">Aciduliprofundum boonei (strain DSM 19572 / T469)</name>
    <dbReference type="NCBI Taxonomy" id="439481"/>
    <lineage>
        <taxon>Archaea</taxon>
        <taxon>Methanobacteriati</taxon>
        <taxon>Thermoplasmatota</taxon>
        <taxon>DHVE2 group</taxon>
        <taxon>Candidatus Aciduliprofundum</taxon>
    </lineage>
</organism>
<dbReference type="KEGG" id="abi:Aboo_1356"/>
<proteinExistence type="predicted"/>
<feature type="transmembrane region" description="Helical" evidence="1">
    <location>
        <begin position="6"/>
        <end position="28"/>
    </location>
</feature>
<evidence type="ECO:0000313" key="3">
    <source>
        <dbReference type="Proteomes" id="UP000001400"/>
    </source>
</evidence>
<gene>
    <name evidence="2" type="ordered locus">Aboo_1356</name>
</gene>
<keyword evidence="3" id="KW-1185">Reference proteome</keyword>